<evidence type="ECO:0000313" key="24">
    <source>
        <dbReference type="EMBL" id="GFG29008.1"/>
    </source>
</evidence>
<name>A0A6L2PF30_COPFO</name>
<evidence type="ECO:0000256" key="21">
    <source>
        <dbReference type="SAM" id="Phobius"/>
    </source>
</evidence>
<keyword evidence="14" id="KW-0406">Ion transport</keyword>
<comment type="similarity">
    <text evidence="2">Belongs to the LETM1 family.</text>
</comment>
<feature type="domain" description="Letm1 RBD" evidence="23">
    <location>
        <begin position="239"/>
        <end position="502"/>
    </location>
</feature>
<dbReference type="PANTHER" id="PTHR14009">
    <property type="entry name" value="LEUCINE ZIPPER-EF-HAND CONTAINING TRANSMEMBRANE PROTEIN"/>
    <property type="match status" value="1"/>
</dbReference>
<keyword evidence="8" id="KW-0479">Metal-binding</keyword>
<feature type="transmembrane region" description="Helical" evidence="21">
    <location>
        <begin position="193"/>
        <end position="216"/>
    </location>
</feature>
<dbReference type="PROSITE" id="PS51758">
    <property type="entry name" value="LETM1_RBD"/>
    <property type="match status" value="1"/>
</dbReference>
<accession>A0A6L2PF30</accession>
<dbReference type="Pfam" id="PF26561">
    <property type="entry name" value="LETM1_C"/>
    <property type="match status" value="1"/>
</dbReference>
<protein>
    <recommendedName>
        <fullName evidence="3">Mitochondrial proton/calcium exchanger protein</fullName>
    </recommendedName>
    <alternativeName>
        <fullName evidence="17">Leucine zipper-EF-hand-containing transmembrane protein 1</fullName>
    </alternativeName>
</protein>
<evidence type="ECO:0000256" key="10">
    <source>
        <dbReference type="ARBA" id="ARBA00022837"/>
    </source>
</evidence>
<feature type="coiled-coil region" evidence="19">
    <location>
        <begin position="452"/>
        <end position="583"/>
    </location>
</feature>
<evidence type="ECO:0000256" key="9">
    <source>
        <dbReference type="ARBA" id="ARBA00022792"/>
    </source>
</evidence>
<dbReference type="PANTHER" id="PTHR14009:SF1">
    <property type="entry name" value="MITOCHONDRIAL PROTON_CALCIUM EXCHANGER PROTEIN"/>
    <property type="match status" value="1"/>
</dbReference>
<dbReference type="InterPro" id="IPR059005">
    <property type="entry name" value="LETM1_C"/>
</dbReference>
<keyword evidence="9" id="KW-0999">Mitochondrion inner membrane</keyword>
<evidence type="ECO:0000256" key="17">
    <source>
        <dbReference type="ARBA" id="ARBA00031360"/>
    </source>
</evidence>
<keyword evidence="7 21" id="KW-0812">Transmembrane</keyword>
<dbReference type="GO" id="GO:0015297">
    <property type="term" value="F:antiporter activity"/>
    <property type="evidence" value="ECO:0007669"/>
    <property type="project" value="UniProtKB-KW"/>
</dbReference>
<dbReference type="Pfam" id="PF07766">
    <property type="entry name" value="LETM1_RBD"/>
    <property type="match status" value="1"/>
</dbReference>
<keyword evidence="10" id="KW-0106">Calcium</keyword>
<dbReference type="AlphaFoldDB" id="A0A6L2PF30"/>
<evidence type="ECO:0000256" key="3">
    <source>
        <dbReference type="ARBA" id="ARBA00020557"/>
    </source>
</evidence>
<dbReference type="InParanoid" id="A0A6L2PF30"/>
<dbReference type="GO" id="GO:0043022">
    <property type="term" value="F:ribosome binding"/>
    <property type="evidence" value="ECO:0007669"/>
    <property type="project" value="InterPro"/>
</dbReference>
<keyword evidence="15 18" id="KW-0496">Mitochondrion</keyword>
<dbReference type="OrthoDB" id="624114at2759"/>
<feature type="compositionally biased region" description="Low complexity" evidence="20">
    <location>
        <begin position="722"/>
        <end position="741"/>
    </location>
</feature>
<keyword evidence="12 21" id="KW-1133">Transmembrane helix</keyword>
<evidence type="ECO:0000256" key="16">
    <source>
        <dbReference type="ARBA" id="ARBA00023136"/>
    </source>
</evidence>
<evidence type="ECO:0000313" key="25">
    <source>
        <dbReference type="Proteomes" id="UP000502823"/>
    </source>
</evidence>
<feature type="compositionally biased region" description="Basic and acidic residues" evidence="20">
    <location>
        <begin position="752"/>
        <end position="761"/>
    </location>
</feature>
<dbReference type="InterPro" id="IPR011992">
    <property type="entry name" value="EF-hand-dom_pair"/>
</dbReference>
<organism evidence="24 25">
    <name type="scientific">Coptotermes formosanus</name>
    <name type="common">Formosan subterranean termite</name>
    <dbReference type="NCBI Taxonomy" id="36987"/>
    <lineage>
        <taxon>Eukaryota</taxon>
        <taxon>Metazoa</taxon>
        <taxon>Ecdysozoa</taxon>
        <taxon>Arthropoda</taxon>
        <taxon>Hexapoda</taxon>
        <taxon>Insecta</taxon>
        <taxon>Pterygota</taxon>
        <taxon>Neoptera</taxon>
        <taxon>Polyneoptera</taxon>
        <taxon>Dictyoptera</taxon>
        <taxon>Blattodea</taxon>
        <taxon>Blattoidea</taxon>
        <taxon>Termitoidae</taxon>
        <taxon>Rhinotermitidae</taxon>
        <taxon>Coptotermes</taxon>
    </lineage>
</organism>
<evidence type="ECO:0000256" key="12">
    <source>
        <dbReference type="ARBA" id="ARBA00022989"/>
    </source>
</evidence>
<evidence type="ECO:0000256" key="6">
    <source>
        <dbReference type="ARBA" id="ARBA00022568"/>
    </source>
</evidence>
<dbReference type="InterPro" id="IPR033122">
    <property type="entry name" value="LETM1-like_RBD"/>
</dbReference>
<dbReference type="GO" id="GO:0005743">
    <property type="term" value="C:mitochondrial inner membrane"/>
    <property type="evidence" value="ECO:0007669"/>
    <property type="project" value="UniProtKB-SubCell"/>
</dbReference>
<dbReference type="InterPro" id="IPR002048">
    <property type="entry name" value="EF_hand_dom"/>
</dbReference>
<keyword evidence="4" id="KW-0813">Transport</keyword>
<dbReference type="PROSITE" id="PS50222">
    <property type="entry name" value="EF_HAND_2"/>
    <property type="match status" value="1"/>
</dbReference>
<dbReference type="SUPFAM" id="SSF47473">
    <property type="entry name" value="EF-hand"/>
    <property type="match status" value="1"/>
</dbReference>
<proteinExistence type="inferred from homology"/>
<evidence type="ECO:0000256" key="15">
    <source>
        <dbReference type="ARBA" id="ARBA00023128"/>
    </source>
</evidence>
<evidence type="ECO:0000256" key="2">
    <source>
        <dbReference type="ARBA" id="ARBA00009584"/>
    </source>
</evidence>
<comment type="subcellular location">
    <subcellularLocation>
        <location evidence="1">Mitochondrion inner membrane</location>
        <topology evidence="1">Single-pass membrane protein</topology>
    </subcellularLocation>
</comment>
<dbReference type="GO" id="GO:0005509">
    <property type="term" value="F:calcium ion binding"/>
    <property type="evidence" value="ECO:0007669"/>
    <property type="project" value="InterPro"/>
</dbReference>
<evidence type="ECO:0000256" key="19">
    <source>
        <dbReference type="SAM" id="Coils"/>
    </source>
</evidence>
<feature type="compositionally biased region" description="Basic and acidic residues" evidence="20">
    <location>
        <begin position="683"/>
        <end position="707"/>
    </location>
</feature>
<reference evidence="25" key="1">
    <citation type="submission" date="2020-01" db="EMBL/GenBank/DDBJ databases">
        <title>Draft genome sequence of the Termite Coptotermes fromosanus.</title>
        <authorList>
            <person name="Itakura S."/>
            <person name="Yosikawa Y."/>
            <person name="Umezawa K."/>
        </authorList>
    </citation>
    <scope>NUCLEOTIDE SEQUENCE [LARGE SCALE GENOMIC DNA]</scope>
</reference>
<dbReference type="FunCoup" id="A0A6L2PF30">
    <property type="interactions" value="1591"/>
</dbReference>
<evidence type="ECO:0000256" key="20">
    <source>
        <dbReference type="SAM" id="MobiDB-lite"/>
    </source>
</evidence>
<evidence type="ECO:0000256" key="14">
    <source>
        <dbReference type="ARBA" id="ARBA00023065"/>
    </source>
</evidence>
<dbReference type="GO" id="GO:0030003">
    <property type="term" value="P:intracellular monoatomic cation homeostasis"/>
    <property type="evidence" value="ECO:0007669"/>
    <property type="project" value="TreeGrafter"/>
</dbReference>
<keyword evidence="5" id="KW-0050">Antiport</keyword>
<keyword evidence="13 19" id="KW-0175">Coiled coil</keyword>
<dbReference type="Proteomes" id="UP000502823">
    <property type="component" value="Unassembled WGS sequence"/>
</dbReference>
<sequence>MAVKTKRFISVGCRCQHWNSLCVYKHVKRLHSPYQISLSPLSSVVSSGNSGYASRQNVVQLKVIRASNCYMQDSALIPFSLSNSCMVVVRHLYVGHRLYDKEPLKPSSKVEETVQALKEDLKDKPSVAVAAEKQPLLTRIKKKVVDEALHYYHGFRLLFIDINVSRKLVWRVLNGKSLTRREHRLLVRTVSNLFRLVPFSVFIIVPFMELLLPVAIKLFPGMLPSTFQTATEKDEKMKQALKVKLEMAKFLQQTLDDMAVQGKGRSSEAAREFAEFFVKVRTSGEQATNEEIMKFSKLFEDEITLDSLSRPQLTALCRVLEIQPIGTNNFLRFHLRMKLRSLAADDKVIQKEGIESLTPAELQQACRARGMRAYGMSEDALMMQLAQWLDLSLEKKVPPSLLLLSRALLLPDRISTSDQLKATISVLPDTVVTQTKAAIGEREGKIDNKTQIEIIKEEVRKIDEEHQEQKEEEKKEIERELRATDFEALEDALDTLSKDKKILVEKELDDLKEELAEYQEDVDDLKEVVKVLDKSESEVRESKAARRLFKKVNSMIHKMDAVLEELEREEKKLIKDLEAKGSLEGKEAQKESEELVSIEELKDAIKRIQKVPDDSLVNRISEVLAKMDIDKDGAIRLDDVLKVVELVGKENVKLSQKQVDEIVELMSKEELIELEEQIEKALEKGNQKVEETVKEEKSGKAEKEVTVKAHPVSQDGRKKASKLGSDASASSSNVAAMSAAPPAQPPNVTDPFGKKDGSKTT</sequence>
<keyword evidence="16 21" id="KW-0472">Membrane</keyword>
<evidence type="ECO:0000256" key="13">
    <source>
        <dbReference type="ARBA" id="ARBA00023054"/>
    </source>
</evidence>
<feature type="region of interest" description="Disordered" evidence="20">
    <location>
        <begin position="683"/>
        <end position="761"/>
    </location>
</feature>
<dbReference type="EMBL" id="BLKM01006823">
    <property type="protein sequence ID" value="GFG29008.1"/>
    <property type="molecule type" value="Genomic_DNA"/>
</dbReference>
<evidence type="ECO:0000256" key="11">
    <source>
        <dbReference type="ARBA" id="ARBA00022946"/>
    </source>
</evidence>
<evidence type="ECO:0000256" key="7">
    <source>
        <dbReference type="ARBA" id="ARBA00022692"/>
    </source>
</evidence>
<evidence type="ECO:0000256" key="18">
    <source>
        <dbReference type="PROSITE-ProRule" id="PRU01094"/>
    </source>
</evidence>
<dbReference type="InterPro" id="IPR044202">
    <property type="entry name" value="LETM1/MDM38-like"/>
</dbReference>
<evidence type="ECO:0000259" key="22">
    <source>
        <dbReference type="PROSITE" id="PS50222"/>
    </source>
</evidence>
<keyword evidence="25" id="KW-1185">Reference proteome</keyword>
<evidence type="ECO:0000256" key="5">
    <source>
        <dbReference type="ARBA" id="ARBA00022449"/>
    </source>
</evidence>
<keyword evidence="6" id="KW-0109">Calcium transport</keyword>
<comment type="caution">
    <text evidence="24">The sequence shown here is derived from an EMBL/GenBank/DDBJ whole genome shotgun (WGS) entry which is preliminary data.</text>
</comment>
<gene>
    <name evidence="24" type="ORF">Cfor_09482</name>
</gene>
<evidence type="ECO:0000256" key="1">
    <source>
        <dbReference type="ARBA" id="ARBA00004434"/>
    </source>
</evidence>
<feature type="domain" description="EF-hand" evidence="22">
    <location>
        <begin position="615"/>
        <end position="650"/>
    </location>
</feature>
<evidence type="ECO:0000259" key="23">
    <source>
        <dbReference type="PROSITE" id="PS51758"/>
    </source>
</evidence>
<evidence type="ECO:0000256" key="8">
    <source>
        <dbReference type="ARBA" id="ARBA00022723"/>
    </source>
</evidence>
<keyword evidence="11" id="KW-0809">Transit peptide</keyword>
<evidence type="ECO:0000256" key="4">
    <source>
        <dbReference type="ARBA" id="ARBA00022448"/>
    </source>
</evidence>